<feature type="transmembrane region" description="Helical" evidence="8">
    <location>
        <begin position="282"/>
        <end position="302"/>
    </location>
</feature>
<protein>
    <recommendedName>
        <fullName evidence="11">Amino acid transporter transmembrane domain-containing protein</fullName>
    </recommendedName>
</protein>
<sequence length="503" mass="52606">MAFHRTILILTCILALNLSKRSSAFVARNRFSFRLLNKYNDAGAISPRESKISRGIVPRMVVTFSTDDKSDFGEILSSSAIIAGNTIGGGILALPLVSTQCGFLPSAAIITIIWTLCYISGLFICEAAITNSEYCKVTPSASSRSGLTEEDSGEEAASMLELAEQSLGQRTGLLAWTGSLIVNYALLIAYIAQCGQVLEQALPSWMAPLVGEGSLLGSMEVLVTAGTALLVAGASSAVLDITANGLMVVVFASFAALVGGLVPGVDPESLMRADTSAGAALPLLPVALCALVFHNVLPAVTARLGCDRQKVSKSVFWGTFIPLLMYLCYDFAVLGSLGSGLEMSSVEAVFDTLKGPVTVFSFSTLITSLIGSAISLQAEWRGIFSRNQSEGKGEEDDVAEDSASAVVSSTLTYLPPLAVALASLEGGGGSGSNSLFLACLDVVGTYIDPLLYGLLPVAMVWQQRYGSNLNGLSTEDEFVPGGKPMLSAIAATYLMFMVGSSVL</sequence>
<evidence type="ECO:0000256" key="6">
    <source>
        <dbReference type="ARBA" id="ARBA00022989"/>
    </source>
</evidence>
<feature type="transmembrane region" description="Helical" evidence="8">
    <location>
        <begin position="103"/>
        <end position="124"/>
    </location>
</feature>
<organism evidence="10">
    <name type="scientific">Fibrocapsa japonica</name>
    <dbReference type="NCBI Taxonomy" id="94617"/>
    <lineage>
        <taxon>Eukaryota</taxon>
        <taxon>Sar</taxon>
        <taxon>Stramenopiles</taxon>
        <taxon>Ochrophyta</taxon>
        <taxon>Raphidophyceae</taxon>
        <taxon>Chattonellales</taxon>
        <taxon>Chattonellaceae</taxon>
        <taxon>Fibrocapsa</taxon>
    </lineage>
</organism>
<feature type="transmembrane region" description="Helical" evidence="8">
    <location>
        <begin position="173"/>
        <end position="193"/>
    </location>
</feature>
<dbReference type="PANTHER" id="PTHR32195">
    <property type="entry name" value="OS07G0662800 PROTEIN"/>
    <property type="match status" value="1"/>
</dbReference>
<keyword evidence="5 8" id="KW-0812">Transmembrane</keyword>
<feature type="chain" id="PRO_5031253476" description="Amino acid transporter transmembrane domain-containing protein" evidence="9">
    <location>
        <begin position="25"/>
        <end position="503"/>
    </location>
</feature>
<dbReference type="EMBL" id="HBHR01018935">
    <property type="protein sequence ID" value="CAD9870374.1"/>
    <property type="molecule type" value="Transcribed_RNA"/>
</dbReference>
<evidence type="ECO:0000313" key="10">
    <source>
        <dbReference type="EMBL" id="CAD9870374.1"/>
    </source>
</evidence>
<evidence type="ECO:0000256" key="1">
    <source>
        <dbReference type="ARBA" id="ARBA00004429"/>
    </source>
</evidence>
<evidence type="ECO:0000256" key="4">
    <source>
        <dbReference type="ARBA" id="ARBA00022519"/>
    </source>
</evidence>
<name>A0A7S2V5C6_9STRA</name>
<keyword evidence="2" id="KW-0813">Transport</keyword>
<comment type="subcellular location">
    <subcellularLocation>
        <location evidence="1">Cell inner membrane</location>
        <topology evidence="1">Multi-pass membrane protein</topology>
    </subcellularLocation>
</comment>
<keyword evidence="4" id="KW-0997">Cell inner membrane</keyword>
<dbReference type="AlphaFoldDB" id="A0A7S2V5C6"/>
<feature type="transmembrane region" description="Helical" evidence="8">
    <location>
        <begin position="357"/>
        <end position="376"/>
    </location>
</feature>
<proteinExistence type="predicted"/>
<evidence type="ECO:0000256" key="2">
    <source>
        <dbReference type="ARBA" id="ARBA00022448"/>
    </source>
</evidence>
<evidence type="ECO:0000256" key="9">
    <source>
        <dbReference type="SAM" id="SignalP"/>
    </source>
</evidence>
<accession>A0A7S2V5C6</accession>
<evidence type="ECO:0000256" key="5">
    <source>
        <dbReference type="ARBA" id="ARBA00022692"/>
    </source>
</evidence>
<feature type="transmembrane region" description="Helical" evidence="8">
    <location>
        <begin position="314"/>
        <end position="337"/>
    </location>
</feature>
<keyword evidence="9" id="KW-0732">Signal</keyword>
<evidence type="ECO:0008006" key="11">
    <source>
        <dbReference type="Google" id="ProtNLM"/>
    </source>
</evidence>
<evidence type="ECO:0000256" key="8">
    <source>
        <dbReference type="SAM" id="Phobius"/>
    </source>
</evidence>
<evidence type="ECO:0000256" key="3">
    <source>
        <dbReference type="ARBA" id="ARBA00022475"/>
    </source>
</evidence>
<dbReference type="Pfam" id="PF03222">
    <property type="entry name" value="Trp_Tyr_perm"/>
    <property type="match status" value="1"/>
</dbReference>
<feature type="signal peptide" evidence="9">
    <location>
        <begin position="1"/>
        <end position="24"/>
    </location>
</feature>
<keyword evidence="6 8" id="KW-1133">Transmembrane helix</keyword>
<keyword evidence="7 8" id="KW-0472">Membrane</keyword>
<dbReference type="GO" id="GO:0003333">
    <property type="term" value="P:amino acid transmembrane transport"/>
    <property type="evidence" value="ECO:0007669"/>
    <property type="project" value="InterPro"/>
</dbReference>
<dbReference type="InterPro" id="IPR018227">
    <property type="entry name" value="Amino_acid_transport_2"/>
</dbReference>
<feature type="transmembrane region" description="Helical" evidence="8">
    <location>
        <begin position="241"/>
        <end position="262"/>
    </location>
</feature>
<feature type="transmembrane region" description="Helical" evidence="8">
    <location>
        <begin position="213"/>
        <end position="234"/>
    </location>
</feature>
<gene>
    <name evidence="10" type="ORF">FJAP1339_LOCUS9616</name>
</gene>
<dbReference type="PANTHER" id="PTHR32195:SF26">
    <property type="entry name" value="TRYPTOPHAN OR TYROSINE TRANSPORTER PROTEIN"/>
    <property type="match status" value="1"/>
</dbReference>
<evidence type="ECO:0000256" key="7">
    <source>
        <dbReference type="ARBA" id="ARBA00023136"/>
    </source>
</evidence>
<reference evidence="10" key="1">
    <citation type="submission" date="2021-01" db="EMBL/GenBank/DDBJ databases">
        <authorList>
            <person name="Corre E."/>
            <person name="Pelletier E."/>
            <person name="Niang G."/>
            <person name="Scheremetjew M."/>
            <person name="Finn R."/>
            <person name="Kale V."/>
            <person name="Holt S."/>
            <person name="Cochrane G."/>
            <person name="Meng A."/>
            <person name="Brown T."/>
            <person name="Cohen L."/>
        </authorList>
    </citation>
    <scope>NUCLEOTIDE SEQUENCE</scope>
    <source>
        <strain evidence="10">CCMP1661</strain>
    </source>
</reference>
<keyword evidence="3" id="KW-1003">Cell membrane</keyword>
<dbReference type="GO" id="GO:0005886">
    <property type="term" value="C:plasma membrane"/>
    <property type="evidence" value="ECO:0007669"/>
    <property type="project" value="UniProtKB-SubCell"/>
</dbReference>